<dbReference type="AlphaFoldDB" id="A0A0M9BP06"/>
<keyword evidence="6 7" id="KW-0472">Membrane</keyword>
<keyword evidence="5 7" id="KW-1133">Transmembrane helix</keyword>
<dbReference type="EMBL" id="LITU01000055">
    <property type="protein sequence ID" value="KOY16210.1"/>
    <property type="molecule type" value="Genomic_DNA"/>
</dbReference>
<dbReference type="PANTHER" id="PTHR43744">
    <property type="entry name" value="ABC TRANSPORTER PERMEASE PROTEIN MG189-RELATED-RELATED"/>
    <property type="match status" value="1"/>
</dbReference>
<accession>A0A0M9BP06</accession>
<dbReference type="Gene3D" id="1.10.3720.10">
    <property type="entry name" value="MetI-like"/>
    <property type="match status" value="1"/>
</dbReference>
<evidence type="ECO:0000313" key="9">
    <source>
        <dbReference type="Proteomes" id="UP000037688"/>
    </source>
</evidence>
<feature type="transmembrane region" description="Helical" evidence="7">
    <location>
        <begin position="23"/>
        <end position="46"/>
    </location>
</feature>
<feature type="transmembrane region" description="Helical" evidence="7">
    <location>
        <begin position="84"/>
        <end position="108"/>
    </location>
</feature>
<evidence type="ECO:0000256" key="1">
    <source>
        <dbReference type="ARBA" id="ARBA00004651"/>
    </source>
</evidence>
<reference evidence="8 9" key="1">
    <citation type="submission" date="2015-08" db="EMBL/GenBank/DDBJ databases">
        <title>Draft genome sequence of cellulolytic and xylanolytic Paenibacillus sp. A59, isolated from a decaying forest soil from Patagonia, Argentina.</title>
        <authorList>
            <person name="Ghio S."/>
            <person name="Caceres A.M."/>
            <person name="Talia P."/>
            <person name="Grasso D."/>
            <person name="Campos E."/>
        </authorList>
    </citation>
    <scope>NUCLEOTIDE SEQUENCE [LARGE SCALE GENOMIC DNA]</scope>
    <source>
        <strain evidence="8 9">A59</strain>
    </source>
</reference>
<dbReference type="PANTHER" id="PTHR43744:SF9">
    <property type="entry name" value="POLYGALACTURONAN_RHAMNOGALACTURONAN TRANSPORT SYSTEM PERMEASE PROTEIN YTCP"/>
    <property type="match status" value="1"/>
</dbReference>
<keyword evidence="3" id="KW-1003">Cell membrane</keyword>
<sequence length="140" mass="15342">MTTQTSYDSGLDKFNRVGKGTNIFFHLIFIILALLCVVPIVVVLSISLSSEASIRETGYQLLPTTFSAEAYNYIVKQGSMIIRALGVSVFVTVIGTLIGVLLTTTMGYALSRPQFKLKGLLTWIVFIPMVFNGGLVSSYY</sequence>
<dbReference type="SUPFAM" id="SSF161098">
    <property type="entry name" value="MetI-like"/>
    <property type="match status" value="1"/>
</dbReference>
<organism evidence="8 9">
    <name type="scientific">Paenibacillus xylanivorans</name>
    <dbReference type="NCBI Taxonomy" id="1705561"/>
    <lineage>
        <taxon>Bacteria</taxon>
        <taxon>Bacillati</taxon>
        <taxon>Bacillota</taxon>
        <taxon>Bacilli</taxon>
        <taxon>Bacillales</taxon>
        <taxon>Paenibacillaceae</taxon>
        <taxon>Paenibacillus</taxon>
    </lineage>
</organism>
<evidence type="ECO:0000256" key="5">
    <source>
        <dbReference type="ARBA" id="ARBA00022989"/>
    </source>
</evidence>
<keyword evidence="4 7" id="KW-0812">Transmembrane</keyword>
<comment type="subcellular location">
    <subcellularLocation>
        <location evidence="1">Cell membrane</location>
        <topology evidence="1">Multi-pass membrane protein</topology>
    </subcellularLocation>
</comment>
<gene>
    <name evidence="8" type="ORF">AMS66_12365</name>
</gene>
<protein>
    <submittedName>
        <fullName evidence="8">Sugar ABC transporter permease</fullName>
    </submittedName>
</protein>
<name>A0A0M9BP06_9BACL</name>
<comment type="caution">
    <text evidence="8">The sequence shown here is derived from an EMBL/GenBank/DDBJ whole genome shotgun (WGS) entry which is preliminary data.</text>
</comment>
<evidence type="ECO:0000256" key="6">
    <source>
        <dbReference type="ARBA" id="ARBA00023136"/>
    </source>
</evidence>
<evidence type="ECO:0000256" key="4">
    <source>
        <dbReference type="ARBA" id="ARBA00022692"/>
    </source>
</evidence>
<keyword evidence="9" id="KW-1185">Reference proteome</keyword>
<keyword evidence="2" id="KW-0813">Transport</keyword>
<dbReference type="InterPro" id="IPR035906">
    <property type="entry name" value="MetI-like_sf"/>
</dbReference>
<dbReference type="GO" id="GO:0005886">
    <property type="term" value="C:plasma membrane"/>
    <property type="evidence" value="ECO:0007669"/>
    <property type="project" value="UniProtKB-SubCell"/>
</dbReference>
<dbReference type="PATRIC" id="fig|1705561.3.peg.2368"/>
<feature type="transmembrane region" description="Helical" evidence="7">
    <location>
        <begin position="120"/>
        <end position="139"/>
    </location>
</feature>
<dbReference type="Proteomes" id="UP000037688">
    <property type="component" value="Unassembled WGS sequence"/>
</dbReference>
<feature type="non-terminal residue" evidence="8">
    <location>
        <position position="140"/>
    </location>
</feature>
<evidence type="ECO:0000256" key="3">
    <source>
        <dbReference type="ARBA" id="ARBA00022475"/>
    </source>
</evidence>
<evidence type="ECO:0000313" key="8">
    <source>
        <dbReference type="EMBL" id="KOY16210.1"/>
    </source>
</evidence>
<evidence type="ECO:0000256" key="2">
    <source>
        <dbReference type="ARBA" id="ARBA00022448"/>
    </source>
</evidence>
<evidence type="ECO:0000256" key="7">
    <source>
        <dbReference type="SAM" id="Phobius"/>
    </source>
</evidence>
<proteinExistence type="predicted"/>